<accession>A0A9Q0YEH2</accession>
<dbReference type="OrthoDB" id="20295at2759"/>
<evidence type="ECO:0000256" key="17">
    <source>
        <dbReference type="SAM" id="MobiDB-lite"/>
    </source>
</evidence>
<evidence type="ECO:0000256" key="11">
    <source>
        <dbReference type="ARBA" id="ARBA00022990"/>
    </source>
</evidence>
<evidence type="ECO:0000256" key="1">
    <source>
        <dbReference type="ARBA" id="ARBA00000900"/>
    </source>
</evidence>
<dbReference type="SUPFAM" id="SSF57850">
    <property type="entry name" value="RING/U-box"/>
    <property type="match status" value="1"/>
</dbReference>
<dbReference type="InterPro" id="IPR003613">
    <property type="entry name" value="Ubox_domain"/>
</dbReference>
<dbReference type="GO" id="GO:0000209">
    <property type="term" value="P:protein polyubiquitination"/>
    <property type="evidence" value="ECO:0007669"/>
    <property type="project" value="TreeGrafter"/>
</dbReference>
<dbReference type="Proteomes" id="UP001152320">
    <property type="component" value="Chromosome 21"/>
</dbReference>
<keyword evidence="9" id="KW-0808">Transferase</keyword>
<organism evidence="19 20">
    <name type="scientific">Holothuria leucospilota</name>
    <name type="common">Black long sea cucumber</name>
    <name type="synonym">Mertensiothuria leucospilota</name>
    <dbReference type="NCBI Taxonomy" id="206669"/>
    <lineage>
        <taxon>Eukaryota</taxon>
        <taxon>Metazoa</taxon>
        <taxon>Echinodermata</taxon>
        <taxon>Eleutherozoa</taxon>
        <taxon>Echinozoa</taxon>
        <taxon>Holothuroidea</taxon>
        <taxon>Aspidochirotacea</taxon>
        <taxon>Aspidochirotida</taxon>
        <taxon>Holothuriidae</taxon>
        <taxon>Holothuria</taxon>
    </lineage>
</organism>
<keyword evidence="10" id="KW-0833">Ubl conjugation pathway</keyword>
<dbReference type="FunFam" id="3.30.40.10:FF:000060">
    <property type="entry name" value="ubiquitin conjugation factor E4 B"/>
    <property type="match status" value="1"/>
</dbReference>
<keyword evidence="20" id="KW-1185">Reference proteome</keyword>
<dbReference type="InterPro" id="IPR019474">
    <property type="entry name" value="Ub_conjug_fac_E4_core"/>
</dbReference>
<dbReference type="PROSITE" id="PS51698">
    <property type="entry name" value="U_BOX"/>
    <property type="match status" value="1"/>
</dbReference>
<evidence type="ECO:0000256" key="14">
    <source>
        <dbReference type="ARBA" id="ARBA00072779"/>
    </source>
</evidence>
<comment type="pathway">
    <text evidence="4">Protein modification; protein ubiquitination.</text>
</comment>
<dbReference type="InterPro" id="IPR045132">
    <property type="entry name" value="UBE4"/>
</dbReference>
<dbReference type="AlphaFoldDB" id="A0A9Q0YEH2"/>
<dbReference type="GO" id="GO:0005737">
    <property type="term" value="C:cytoplasm"/>
    <property type="evidence" value="ECO:0007669"/>
    <property type="project" value="UniProtKB-SubCell"/>
</dbReference>
<keyword evidence="12" id="KW-0539">Nucleus</keyword>
<feature type="compositionally biased region" description="Basic and acidic residues" evidence="17">
    <location>
        <begin position="7"/>
        <end position="19"/>
    </location>
</feature>
<dbReference type="SMART" id="SM00504">
    <property type="entry name" value="Ubox"/>
    <property type="match status" value="1"/>
</dbReference>
<feature type="compositionally biased region" description="Low complexity" evidence="17">
    <location>
        <begin position="41"/>
        <end position="55"/>
    </location>
</feature>
<evidence type="ECO:0000256" key="9">
    <source>
        <dbReference type="ARBA" id="ARBA00022679"/>
    </source>
</evidence>
<dbReference type="CDD" id="cd16658">
    <property type="entry name" value="RING-Ubox_UBE4B"/>
    <property type="match status" value="1"/>
</dbReference>
<comment type="function">
    <text evidence="13">Ubiquitin-protein ligase that probably functions as an E3 ligase in conjunction with specific E1 and E2 ligases. May also function as an E4 ligase mediating the assembly of polyubiquitin chains on substrates ubiquitinated by another E3 ubiquitin ligase. May regulate myosin assembly in striated muscles together with STUB1 and VCP/p97 by targeting myosin chaperone UNC45B for proteasomal degradation.</text>
</comment>
<dbReference type="GO" id="GO:0034450">
    <property type="term" value="F:ubiquitin-ubiquitin ligase activity"/>
    <property type="evidence" value="ECO:0007669"/>
    <property type="project" value="InterPro"/>
</dbReference>
<dbReference type="Gene3D" id="3.30.40.10">
    <property type="entry name" value="Zinc/RING finger domain, C3HC4 (zinc finger)"/>
    <property type="match status" value="1"/>
</dbReference>
<dbReference type="InterPro" id="IPR013083">
    <property type="entry name" value="Znf_RING/FYVE/PHD"/>
</dbReference>
<keyword evidence="7" id="KW-0963">Cytoplasm</keyword>
<dbReference type="Pfam" id="PF10408">
    <property type="entry name" value="Ufd2P_core"/>
    <property type="match status" value="1"/>
</dbReference>
<dbReference type="Pfam" id="PF04564">
    <property type="entry name" value="U-box"/>
    <property type="match status" value="1"/>
</dbReference>
<evidence type="ECO:0000256" key="16">
    <source>
        <dbReference type="ARBA" id="ARBA00083610"/>
    </source>
</evidence>
<dbReference type="GO" id="GO:0006511">
    <property type="term" value="P:ubiquitin-dependent protein catabolic process"/>
    <property type="evidence" value="ECO:0007669"/>
    <property type="project" value="InterPro"/>
</dbReference>
<feature type="region of interest" description="Disordered" evidence="17">
    <location>
        <begin position="1"/>
        <end position="115"/>
    </location>
</feature>
<dbReference type="GO" id="GO:0000151">
    <property type="term" value="C:ubiquitin ligase complex"/>
    <property type="evidence" value="ECO:0007669"/>
    <property type="project" value="InterPro"/>
</dbReference>
<dbReference type="PANTHER" id="PTHR13931:SF2">
    <property type="entry name" value="UBIQUITIN CONJUGATION FACTOR E4 B"/>
    <property type="match status" value="1"/>
</dbReference>
<evidence type="ECO:0000259" key="18">
    <source>
        <dbReference type="PROSITE" id="PS51698"/>
    </source>
</evidence>
<evidence type="ECO:0000256" key="7">
    <source>
        <dbReference type="ARBA" id="ARBA00022490"/>
    </source>
</evidence>
<comment type="subcellular location">
    <subcellularLocation>
        <location evidence="3">Cytoplasm</location>
    </subcellularLocation>
    <subcellularLocation>
        <location evidence="2">Nucleus</location>
    </subcellularLocation>
</comment>
<evidence type="ECO:0000256" key="5">
    <source>
        <dbReference type="ARBA" id="ARBA00007434"/>
    </source>
</evidence>
<evidence type="ECO:0000256" key="3">
    <source>
        <dbReference type="ARBA" id="ARBA00004496"/>
    </source>
</evidence>
<feature type="compositionally biased region" description="Polar residues" evidence="17">
    <location>
        <begin position="20"/>
        <end position="29"/>
    </location>
</feature>
<comment type="similarity">
    <text evidence="5">Belongs to the ubiquitin conjugation factor E4 family.</text>
</comment>
<feature type="domain" description="U-box" evidence="18">
    <location>
        <begin position="1018"/>
        <end position="1091"/>
    </location>
</feature>
<sequence length="1098" mass="125495">MSELTPDEIRRRRLARLDKSPSNTPVTSPTEEKKSFSGNTEEQLQESTQQQGQSSDAVVESLDSGVGSLEPDSGAQSMEVDKDCLPSCESGSLSQMDVDSGIENPEQDEMDSRKRKFAKESTFLCGETEEVVLQAVSHIFKISWREQGPGVIYLEGLASEFAESSENVFENMEDLVSFILVEVLTLFTISGNPFNSLKEPSSSSSSSQEDGQQEAEMLMYLIQCYERARQEQTQKQYSKGALENLVKETLSQCLTHAMLVLQGCFTQPRNQSQPSLLLPLLLKQGIPEVFLKELVVTSSQDKAAFATIFEPVLLGLVQTMQRCSLTSDNFKPPLLVLKELCKIKAENGRPICNLMTETSCWLPNPITSSAGREMEKISLLGAFLGLSVFAEDDPKVAEKFFSSANISTSAMRLTTDTLQGFVDGLREELFHIIKSLLVNSNTRDKMMEYLSVVLKRNQKRSQIQVDESQVAGDGFMLNILVILHKLNVKVEPARVDKMYLHHKQSRLDISQCTRINSTSEEVAKWIEELGKKPDIWVQPKFPTECYFMTMHCQHLALMPAIRHYSQRVQSLRELTRMIEELQSQEPQWKGTPLERRNRQHLEKWKSQVKVKIVRAKACADAGLLHENLLWGCFEFYSNVMSMIVHMVVPEGEEPSLPLPSEIPMRFSALPEYYIEDITEFLLFIVPHCPQILENIPDKRDLVYFVIIFLCSTNYIKNPYLVAKLVELMFVLCPVIQNKTSKIYEAIQLHPLALNHLVPSLMKFYTDVETTGASSEFYDKFSIRYHISIIFKSLRKEPPHREAIIKASKVPGGLFVQFINMLMNDTTFLLDESLGCLKRIRDIQEARKNKEQWSKLSQEDRQLRTRQLSTDERQCRSYLTLTNETLEMFIFLTDLTKGPFLRPELCDRLAAMLNYNLLQLTSRNRNDLKVDNKEKYGFDPKKMMEQLSTIYLNLNSPELAQAIAKDERSFSQSLFDAAIKVLKNIFEMSPHKVDEFSVLAGEANKIYLKLQQADINFEDAPDDFKDPLMATLMTDPVKLPSGAVMERSIIERHLLNSQTDPFSRLPLTRDMLEDDNELKQKIEEWMRHKMEGKKNEDPS</sequence>
<proteinExistence type="inferred from homology"/>
<protein>
    <recommendedName>
        <fullName evidence="14">Ubiquitin conjugation factor E4 B</fullName>
        <ecNumber evidence="6">2.3.2.27</ecNumber>
    </recommendedName>
    <alternativeName>
        <fullName evidence="16">RING-type E3 ubiquitin transferase E4 B</fullName>
    </alternativeName>
    <alternativeName>
        <fullName evidence="15">Ubiquitin fusion degradation protein 2</fullName>
    </alternativeName>
</protein>
<evidence type="ECO:0000256" key="10">
    <source>
        <dbReference type="ARBA" id="ARBA00022786"/>
    </source>
</evidence>
<evidence type="ECO:0000256" key="8">
    <source>
        <dbReference type="ARBA" id="ARBA00022553"/>
    </source>
</evidence>
<evidence type="ECO:0000313" key="20">
    <source>
        <dbReference type="Proteomes" id="UP001152320"/>
    </source>
</evidence>
<dbReference type="EC" id="2.3.2.27" evidence="6"/>
<name>A0A9Q0YEH2_HOLLE</name>
<dbReference type="GO" id="GO:0036503">
    <property type="term" value="P:ERAD pathway"/>
    <property type="evidence" value="ECO:0007669"/>
    <property type="project" value="InterPro"/>
</dbReference>
<gene>
    <name evidence="19" type="ORF">HOLleu_38541</name>
</gene>
<dbReference type="GO" id="GO:0005634">
    <property type="term" value="C:nucleus"/>
    <property type="evidence" value="ECO:0007669"/>
    <property type="project" value="UniProtKB-SubCell"/>
</dbReference>
<evidence type="ECO:0000256" key="4">
    <source>
        <dbReference type="ARBA" id="ARBA00004906"/>
    </source>
</evidence>
<keyword evidence="8" id="KW-0597">Phosphoprotein</keyword>
<evidence type="ECO:0000256" key="15">
    <source>
        <dbReference type="ARBA" id="ARBA00081821"/>
    </source>
</evidence>
<comment type="caution">
    <text evidence="19">The sequence shown here is derived from an EMBL/GenBank/DDBJ whole genome shotgun (WGS) entry which is preliminary data.</text>
</comment>
<reference evidence="19" key="1">
    <citation type="submission" date="2021-10" db="EMBL/GenBank/DDBJ databases">
        <title>Tropical sea cucumber genome reveals ecological adaptation and Cuvierian tubules defense mechanism.</title>
        <authorList>
            <person name="Chen T."/>
        </authorList>
    </citation>
    <scope>NUCLEOTIDE SEQUENCE</scope>
    <source>
        <strain evidence="19">Nanhai2018</strain>
        <tissue evidence="19">Muscle</tissue>
    </source>
</reference>
<dbReference type="EMBL" id="JAIZAY010000021">
    <property type="protein sequence ID" value="KAJ8021368.1"/>
    <property type="molecule type" value="Genomic_DNA"/>
</dbReference>
<evidence type="ECO:0000313" key="19">
    <source>
        <dbReference type="EMBL" id="KAJ8021368.1"/>
    </source>
</evidence>
<evidence type="ECO:0000256" key="12">
    <source>
        <dbReference type="ARBA" id="ARBA00023242"/>
    </source>
</evidence>
<keyword evidence="11" id="KW-0007">Acetylation</keyword>
<dbReference type="PANTHER" id="PTHR13931">
    <property type="entry name" value="UBIQUITINATION FACTOR E4"/>
    <property type="match status" value="1"/>
</dbReference>
<comment type="catalytic activity">
    <reaction evidence="1">
        <text>S-ubiquitinyl-[E2 ubiquitin-conjugating enzyme]-L-cysteine + [acceptor protein]-L-lysine = [E2 ubiquitin-conjugating enzyme]-L-cysteine + N(6)-ubiquitinyl-[acceptor protein]-L-lysine.</text>
        <dbReference type="EC" id="2.3.2.27"/>
    </reaction>
</comment>
<evidence type="ECO:0000256" key="6">
    <source>
        <dbReference type="ARBA" id="ARBA00012483"/>
    </source>
</evidence>
<evidence type="ECO:0000256" key="2">
    <source>
        <dbReference type="ARBA" id="ARBA00004123"/>
    </source>
</evidence>
<evidence type="ECO:0000256" key="13">
    <source>
        <dbReference type="ARBA" id="ARBA00056267"/>
    </source>
</evidence>